<dbReference type="AlphaFoldDB" id="A0AAE1D2J1"/>
<gene>
    <name evidence="1" type="ORF">RRG08_059716</name>
</gene>
<comment type="caution">
    <text evidence="1">The sequence shown here is derived from an EMBL/GenBank/DDBJ whole genome shotgun (WGS) entry which is preliminary data.</text>
</comment>
<protein>
    <submittedName>
        <fullName evidence="1">Uncharacterized protein</fullName>
    </submittedName>
</protein>
<sequence>MTQHAPAAKVHGHLAISEKTLLSKLHYWRGPVKHGAWLPSTQLSAPWRLIGQLSGGICDNFKENAMEQTEV</sequence>
<accession>A0AAE1D2J1</accession>
<evidence type="ECO:0000313" key="2">
    <source>
        <dbReference type="Proteomes" id="UP001283361"/>
    </source>
</evidence>
<keyword evidence="2" id="KW-1185">Reference proteome</keyword>
<dbReference type="EMBL" id="JAWDGP010005780">
    <property type="protein sequence ID" value="KAK3752154.1"/>
    <property type="molecule type" value="Genomic_DNA"/>
</dbReference>
<evidence type="ECO:0000313" key="1">
    <source>
        <dbReference type="EMBL" id="KAK3752154.1"/>
    </source>
</evidence>
<organism evidence="1 2">
    <name type="scientific">Elysia crispata</name>
    <name type="common">lettuce slug</name>
    <dbReference type="NCBI Taxonomy" id="231223"/>
    <lineage>
        <taxon>Eukaryota</taxon>
        <taxon>Metazoa</taxon>
        <taxon>Spiralia</taxon>
        <taxon>Lophotrochozoa</taxon>
        <taxon>Mollusca</taxon>
        <taxon>Gastropoda</taxon>
        <taxon>Heterobranchia</taxon>
        <taxon>Euthyneura</taxon>
        <taxon>Panpulmonata</taxon>
        <taxon>Sacoglossa</taxon>
        <taxon>Placobranchoidea</taxon>
        <taxon>Plakobranchidae</taxon>
        <taxon>Elysia</taxon>
    </lineage>
</organism>
<dbReference type="Proteomes" id="UP001283361">
    <property type="component" value="Unassembled WGS sequence"/>
</dbReference>
<proteinExistence type="predicted"/>
<reference evidence="1" key="1">
    <citation type="journal article" date="2023" name="G3 (Bethesda)">
        <title>A reference genome for the long-term kleptoplast-retaining sea slug Elysia crispata morphotype clarki.</title>
        <authorList>
            <person name="Eastman K.E."/>
            <person name="Pendleton A.L."/>
            <person name="Shaikh M.A."/>
            <person name="Suttiyut T."/>
            <person name="Ogas R."/>
            <person name="Tomko P."/>
            <person name="Gavelis G."/>
            <person name="Widhalm J.R."/>
            <person name="Wisecaver J.H."/>
        </authorList>
    </citation>
    <scope>NUCLEOTIDE SEQUENCE</scope>
    <source>
        <strain evidence="1">ECLA1</strain>
    </source>
</reference>
<name>A0AAE1D2J1_9GAST</name>